<comment type="caution">
    <text evidence="8">The sequence shown here is derived from an EMBL/GenBank/DDBJ whole genome shotgun (WGS) entry which is preliminary data.</text>
</comment>
<evidence type="ECO:0000256" key="6">
    <source>
        <dbReference type="SAM" id="Phobius"/>
    </source>
</evidence>
<accession>A0AAE0SNJ5</accession>
<sequence length="645" mass="74028">MVMRSISRNNNERISFEESDNDDAERDYRELPSIQNPENSEEIVVEDFIQNLEALNDGSDRSCADCSKARRVEDMRSLQKGQHIAMPGEHSSHYFKFLRKRISAYRHHGIVERIVQASRQTAEVTLIHFYKEDNVIKVRKQTKTYNLTYDELYIIEYQYPRYNPDTIIQRAESVLEQSENGDLFESYNLLTQNCEHFATWCVLGKKVSLQVHTRFNNIMQMLRNSFAGAQLFLKKLVHFFRKIPSVLTKVAAPPVLLGLSSVAYIIYCIFKTVYLIKQYRNDKTICWHCLKEKILDLWLQCGAFAVTSVISYVIITFALPLIGLIVTGIGIEIGLLLIFLASIAGQSITLPLQIPLTIGVVLGGALLNWVVPRIRKALWSPVQHSEKTITSLSALNVGDVVSLTYYGLTHLVVVSEVTWNNNTEQGTVRGIHYSLHGLLDTIEIAEEDFPVDLGSSKLNLVEFNTLFTYSPEEVVNRARKRIGERKWKMSSNRSEHLCRWAKVRLDHNSEDIGQLDDEDTGNIHSTNLSSLMVGKSDVHLMNEIQLGDVVEYGSYKGIVIQLEDVTDGRVFFMHTVIRKSCFQYYGEKVKLRIDLNKDYLNVHRYHPVHCVSRSERVRKAIGMIGEKIQRWTQTGFVEDIILKQR</sequence>
<evidence type="ECO:0000313" key="9">
    <source>
        <dbReference type="Proteomes" id="UP001195483"/>
    </source>
</evidence>
<keyword evidence="6" id="KW-0812">Transmembrane</keyword>
<evidence type="ECO:0000256" key="5">
    <source>
        <dbReference type="SAM" id="MobiDB-lite"/>
    </source>
</evidence>
<dbReference type="PANTHER" id="PTHR13943:SF77">
    <property type="entry name" value="LRAT DOMAIN-CONTAINING PROTEIN"/>
    <property type="match status" value="1"/>
</dbReference>
<keyword evidence="6" id="KW-1133">Transmembrane helix</keyword>
<dbReference type="InterPro" id="IPR051496">
    <property type="entry name" value="H-rev107_PLA/AT"/>
</dbReference>
<feature type="transmembrane region" description="Helical" evidence="6">
    <location>
        <begin position="321"/>
        <end position="340"/>
    </location>
</feature>
<keyword evidence="2" id="KW-0808">Transferase</keyword>
<dbReference type="GO" id="GO:0004623">
    <property type="term" value="F:phospholipase A2 activity"/>
    <property type="evidence" value="ECO:0007669"/>
    <property type="project" value="TreeGrafter"/>
</dbReference>
<keyword evidence="9" id="KW-1185">Reference proteome</keyword>
<organism evidence="8 9">
    <name type="scientific">Potamilus streckersoni</name>
    <dbReference type="NCBI Taxonomy" id="2493646"/>
    <lineage>
        <taxon>Eukaryota</taxon>
        <taxon>Metazoa</taxon>
        <taxon>Spiralia</taxon>
        <taxon>Lophotrochozoa</taxon>
        <taxon>Mollusca</taxon>
        <taxon>Bivalvia</taxon>
        <taxon>Autobranchia</taxon>
        <taxon>Heteroconchia</taxon>
        <taxon>Palaeoheterodonta</taxon>
        <taxon>Unionida</taxon>
        <taxon>Unionoidea</taxon>
        <taxon>Unionidae</taxon>
        <taxon>Ambleminae</taxon>
        <taxon>Lampsilini</taxon>
        <taxon>Potamilus</taxon>
    </lineage>
</organism>
<reference evidence="8" key="3">
    <citation type="submission" date="2023-05" db="EMBL/GenBank/DDBJ databases">
        <authorList>
            <person name="Smith C.H."/>
        </authorList>
    </citation>
    <scope>NUCLEOTIDE SEQUENCE</scope>
    <source>
        <strain evidence="8">CHS0354</strain>
        <tissue evidence="8">Mantle</tissue>
    </source>
</reference>
<dbReference type="PROSITE" id="PS51934">
    <property type="entry name" value="LRAT"/>
    <property type="match status" value="1"/>
</dbReference>
<keyword evidence="6" id="KW-0472">Membrane</keyword>
<name>A0AAE0SNJ5_9BIVA</name>
<feature type="transmembrane region" description="Helical" evidence="6">
    <location>
        <begin position="352"/>
        <end position="371"/>
    </location>
</feature>
<feature type="transmembrane region" description="Helical" evidence="6">
    <location>
        <begin position="297"/>
        <end position="315"/>
    </location>
</feature>
<evidence type="ECO:0000313" key="8">
    <source>
        <dbReference type="EMBL" id="KAK3595023.1"/>
    </source>
</evidence>
<dbReference type="Pfam" id="PF04970">
    <property type="entry name" value="LRAT"/>
    <property type="match status" value="1"/>
</dbReference>
<proteinExistence type="inferred from homology"/>
<dbReference type="GO" id="GO:0005737">
    <property type="term" value="C:cytoplasm"/>
    <property type="evidence" value="ECO:0007669"/>
    <property type="project" value="TreeGrafter"/>
</dbReference>
<dbReference type="GO" id="GO:0008970">
    <property type="term" value="F:phospholipase A1 activity"/>
    <property type="evidence" value="ECO:0007669"/>
    <property type="project" value="TreeGrafter"/>
</dbReference>
<dbReference type="PANTHER" id="PTHR13943">
    <property type="entry name" value="HRAS-LIKE SUPPRESSOR - RELATED"/>
    <property type="match status" value="1"/>
</dbReference>
<dbReference type="GO" id="GO:0070292">
    <property type="term" value="P:N-acylphosphatidylethanolamine metabolic process"/>
    <property type="evidence" value="ECO:0007669"/>
    <property type="project" value="TreeGrafter"/>
</dbReference>
<evidence type="ECO:0000256" key="1">
    <source>
        <dbReference type="ARBA" id="ARBA00007824"/>
    </source>
</evidence>
<evidence type="ECO:0000259" key="7">
    <source>
        <dbReference type="PROSITE" id="PS51934"/>
    </source>
</evidence>
<feature type="domain" description="LRAT" evidence="7">
    <location>
        <begin position="97"/>
        <end position="210"/>
    </location>
</feature>
<reference evidence="8" key="2">
    <citation type="journal article" date="2021" name="Genome Biol. Evol.">
        <title>Developing a high-quality reference genome for a parasitic bivalve with doubly uniparental inheritance (Bivalvia: Unionida).</title>
        <authorList>
            <person name="Smith C.H."/>
        </authorList>
    </citation>
    <scope>NUCLEOTIDE SEQUENCE</scope>
    <source>
        <strain evidence="8">CHS0354</strain>
        <tissue evidence="8">Mantle</tissue>
    </source>
</reference>
<dbReference type="Gene3D" id="3.90.1720.10">
    <property type="entry name" value="endopeptidase domain like (from Nostoc punctiforme)"/>
    <property type="match status" value="1"/>
</dbReference>
<reference evidence="8" key="1">
    <citation type="journal article" date="2021" name="Genome Biol. Evol.">
        <title>A High-Quality Reference Genome for a Parasitic Bivalve with Doubly Uniparental Inheritance (Bivalvia: Unionida).</title>
        <authorList>
            <person name="Smith C.H."/>
        </authorList>
    </citation>
    <scope>NUCLEOTIDE SEQUENCE</scope>
    <source>
        <strain evidence="8">CHS0354</strain>
    </source>
</reference>
<comment type="similarity">
    <text evidence="1">Belongs to the H-rev107 family.</text>
</comment>
<gene>
    <name evidence="8" type="ORF">CHS0354_002292</name>
</gene>
<feature type="transmembrane region" description="Helical" evidence="6">
    <location>
        <begin position="255"/>
        <end position="276"/>
    </location>
</feature>
<evidence type="ECO:0000256" key="4">
    <source>
        <dbReference type="ARBA" id="ARBA00023098"/>
    </source>
</evidence>
<dbReference type="AlphaFoldDB" id="A0AAE0SNJ5"/>
<evidence type="ECO:0000256" key="2">
    <source>
        <dbReference type="ARBA" id="ARBA00022679"/>
    </source>
</evidence>
<dbReference type="GO" id="GO:0016410">
    <property type="term" value="F:N-acyltransferase activity"/>
    <property type="evidence" value="ECO:0007669"/>
    <property type="project" value="TreeGrafter"/>
</dbReference>
<protein>
    <recommendedName>
        <fullName evidence="7">LRAT domain-containing protein</fullName>
    </recommendedName>
</protein>
<keyword evidence="3" id="KW-0378">Hydrolase</keyword>
<keyword evidence="4" id="KW-0443">Lipid metabolism</keyword>
<evidence type="ECO:0000256" key="3">
    <source>
        <dbReference type="ARBA" id="ARBA00022801"/>
    </source>
</evidence>
<dbReference type="EMBL" id="JAEAOA010000200">
    <property type="protein sequence ID" value="KAK3595023.1"/>
    <property type="molecule type" value="Genomic_DNA"/>
</dbReference>
<dbReference type="Proteomes" id="UP001195483">
    <property type="component" value="Unassembled WGS sequence"/>
</dbReference>
<feature type="region of interest" description="Disordered" evidence="5">
    <location>
        <begin position="1"/>
        <end position="38"/>
    </location>
</feature>
<dbReference type="InterPro" id="IPR007053">
    <property type="entry name" value="LRAT_dom"/>
</dbReference>